<accession>A0ABC8W0R7</accession>
<gene>
    <name evidence="1" type="ORF">URODEC1_LOCUS8732</name>
</gene>
<sequence length="183" mass="20468">MIDVHISCHADLQALQDRSDGRMFVKLVSLESVRIASDSYALLRNLIERRYWRCPQIDLLSLVASVAVELHKIKHDLFPLLVAQGAELGEGFPKALLLLKNSAFALVRLGKDAKEIVKKCVGSLVEEDGFLGKVEVVGRWVKYNVDEVLKGARKFAWLQSRVPPVLDAIDVLLSTPVYFPDSE</sequence>
<evidence type="ECO:0000313" key="1">
    <source>
        <dbReference type="EMBL" id="CAL4900497.1"/>
    </source>
</evidence>
<evidence type="ECO:0000313" key="2">
    <source>
        <dbReference type="Proteomes" id="UP001497457"/>
    </source>
</evidence>
<proteinExistence type="predicted"/>
<name>A0ABC8W0R7_9POAL</name>
<organism evidence="1 2">
    <name type="scientific">Urochloa decumbens</name>
    <dbReference type="NCBI Taxonomy" id="240449"/>
    <lineage>
        <taxon>Eukaryota</taxon>
        <taxon>Viridiplantae</taxon>
        <taxon>Streptophyta</taxon>
        <taxon>Embryophyta</taxon>
        <taxon>Tracheophyta</taxon>
        <taxon>Spermatophyta</taxon>
        <taxon>Magnoliopsida</taxon>
        <taxon>Liliopsida</taxon>
        <taxon>Poales</taxon>
        <taxon>Poaceae</taxon>
        <taxon>PACMAD clade</taxon>
        <taxon>Panicoideae</taxon>
        <taxon>Panicodae</taxon>
        <taxon>Paniceae</taxon>
        <taxon>Melinidinae</taxon>
        <taxon>Urochloa</taxon>
    </lineage>
</organism>
<dbReference type="EMBL" id="OZ075121">
    <property type="protein sequence ID" value="CAL4900497.1"/>
    <property type="molecule type" value="Genomic_DNA"/>
</dbReference>
<reference evidence="1" key="1">
    <citation type="submission" date="2024-10" db="EMBL/GenBank/DDBJ databases">
        <authorList>
            <person name="Ryan C."/>
        </authorList>
    </citation>
    <scope>NUCLEOTIDE SEQUENCE [LARGE SCALE GENOMIC DNA]</scope>
</reference>
<keyword evidence="2" id="KW-1185">Reference proteome</keyword>
<dbReference type="AlphaFoldDB" id="A0ABC8W0R7"/>
<dbReference type="Proteomes" id="UP001497457">
    <property type="component" value="Chromosome 11b"/>
</dbReference>
<protein>
    <submittedName>
        <fullName evidence="1">Uncharacterized protein</fullName>
    </submittedName>
</protein>